<reference evidence="7 8" key="1">
    <citation type="journal article" date="2016" name="Nat. Commun.">
        <title>Ectomycorrhizal ecology is imprinted in the genome of the dominant symbiotic fungus Cenococcum geophilum.</title>
        <authorList>
            <consortium name="DOE Joint Genome Institute"/>
            <person name="Peter M."/>
            <person name="Kohler A."/>
            <person name="Ohm R.A."/>
            <person name="Kuo A."/>
            <person name="Krutzmann J."/>
            <person name="Morin E."/>
            <person name="Arend M."/>
            <person name="Barry K.W."/>
            <person name="Binder M."/>
            <person name="Choi C."/>
            <person name="Clum A."/>
            <person name="Copeland A."/>
            <person name="Grisel N."/>
            <person name="Haridas S."/>
            <person name="Kipfer T."/>
            <person name="LaButti K."/>
            <person name="Lindquist E."/>
            <person name="Lipzen A."/>
            <person name="Maire R."/>
            <person name="Meier B."/>
            <person name="Mihaltcheva S."/>
            <person name="Molinier V."/>
            <person name="Murat C."/>
            <person name="Poggeler S."/>
            <person name="Quandt C.A."/>
            <person name="Sperisen C."/>
            <person name="Tritt A."/>
            <person name="Tisserant E."/>
            <person name="Crous P.W."/>
            <person name="Henrissat B."/>
            <person name="Nehls U."/>
            <person name="Egli S."/>
            <person name="Spatafora J.W."/>
            <person name="Grigoriev I.V."/>
            <person name="Martin F.M."/>
        </authorList>
    </citation>
    <scope>NUCLEOTIDE SEQUENCE [LARGE SCALE GENOMIC DNA]</scope>
    <source>
        <strain evidence="7 8">CBS 207.34</strain>
    </source>
</reference>
<evidence type="ECO:0000256" key="3">
    <source>
        <dbReference type="ARBA" id="ARBA00022490"/>
    </source>
</evidence>
<organism evidence="7 8">
    <name type="scientific">Glonium stellatum</name>
    <dbReference type="NCBI Taxonomy" id="574774"/>
    <lineage>
        <taxon>Eukaryota</taxon>
        <taxon>Fungi</taxon>
        <taxon>Dikarya</taxon>
        <taxon>Ascomycota</taxon>
        <taxon>Pezizomycotina</taxon>
        <taxon>Dothideomycetes</taxon>
        <taxon>Pleosporomycetidae</taxon>
        <taxon>Gloniales</taxon>
        <taxon>Gloniaceae</taxon>
        <taxon>Glonium</taxon>
    </lineage>
</organism>
<dbReference type="InterPro" id="IPR032914">
    <property type="entry name" value="Vam6/VPS39/TRAP1"/>
</dbReference>
<dbReference type="Proteomes" id="UP000250140">
    <property type="component" value="Unassembled WGS sequence"/>
</dbReference>
<feature type="compositionally biased region" description="Low complexity" evidence="5">
    <location>
        <begin position="239"/>
        <end position="256"/>
    </location>
</feature>
<keyword evidence="4" id="KW-0653">Protein transport</keyword>
<dbReference type="PANTHER" id="PTHR12894">
    <property type="entry name" value="CNH DOMAIN CONTAINING"/>
    <property type="match status" value="1"/>
</dbReference>
<feature type="region of interest" description="Disordered" evidence="5">
    <location>
        <begin position="518"/>
        <end position="542"/>
    </location>
</feature>
<name>A0A8E2F9F1_9PEZI</name>
<dbReference type="GO" id="GO:0006914">
    <property type="term" value="P:autophagy"/>
    <property type="evidence" value="ECO:0007669"/>
    <property type="project" value="TreeGrafter"/>
</dbReference>
<evidence type="ECO:0000256" key="1">
    <source>
        <dbReference type="ARBA" id="ARBA00004496"/>
    </source>
</evidence>
<evidence type="ECO:0000259" key="6">
    <source>
        <dbReference type="PROSITE" id="PS50219"/>
    </source>
</evidence>
<feature type="compositionally biased region" description="Polar residues" evidence="5">
    <location>
        <begin position="324"/>
        <end position="333"/>
    </location>
</feature>
<keyword evidence="2" id="KW-0813">Transport</keyword>
<dbReference type="InterPro" id="IPR001180">
    <property type="entry name" value="CNH_dom"/>
</dbReference>
<feature type="region of interest" description="Disordered" evidence="5">
    <location>
        <begin position="234"/>
        <end position="380"/>
    </location>
</feature>
<proteinExistence type="predicted"/>
<gene>
    <name evidence="7" type="ORF">AOQ84DRAFT_226766</name>
</gene>
<evidence type="ECO:0000313" key="7">
    <source>
        <dbReference type="EMBL" id="OCL12879.1"/>
    </source>
</evidence>
<dbReference type="OrthoDB" id="5325112at2759"/>
<dbReference type="PROSITE" id="PS50219">
    <property type="entry name" value="CNH"/>
    <property type="match status" value="1"/>
</dbReference>
<dbReference type="GO" id="GO:0034058">
    <property type="term" value="P:endosomal vesicle fusion"/>
    <property type="evidence" value="ECO:0007669"/>
    <property type="project" value="TreeGrafter"/>
</dbReference>
<dbReference type="AlphaFoldDB" id="A0A8E2F9F1"/>
<evidence type="ECO:0000256" key="2">
    <source>
        <dbReference type="ARBA" id="ARBA00022448"/>
    </source>
</evidence>
<dbReference type="GO" id="GO:0016020">
    <property type="term" value="C:membrane"/>
    <property type="evidence" value="ECO:0007669"/>
    <property type="project" value="TreeGrafter"/>
</dbReference>
<evidence type="ECO:0000256" key="4">
    <source>
        <dbReference type="ARBA" id="ARBA00022927"/>
    </source>
</evidence>
<feature type="domain" description="CNH" evidence="6">
    <location>
        <begin position="35"/>
        <end position="466"/>
    </location>
</feature>
<accession>A0A8E2F9F1</accession>
<evidence type="ECO:0000256" key="5">
    <source>
        <dbReference type="SAM" id="MobiDB-lite"/>
    </source>
</evidence>
<keyword evidence="8" id="KW-1185">Reference proteome</keyword>
<protein>
    <recommendedName>
        <fullName evidence="6">CNH domain-containing protein</fullName>
    </recommendedName>
</protein>
<dbReference type="GO" id="GO:0005737">
    <property type="term" value="C:cytoplasm"/>
    <property type="evidence" value="ECO:0007669"/>
    <property type="project" value="UniProtKB-SubCell"/>
</dbReference>
<comment type="subcellular location">
    <subcellularLocation>
        <location evidence="1">Cytoplasm</location>
    </subcellularLocation>
</comment>
<dbReference type="EMBL" id="KV748817">
    <property type="protein sequence ID" value="OCL12879.1"/>
    <property type="molecule type" value="Genomic_DNA"/>
</dbReference>
<feature type="compositionally biased region" description="Polar residues" evidence="5">
    <location>
        <begin position="369"/>
        <end position="380"/>
    </location>
</feature>
<sequence>MSEQLAELPHAQAGPYTLRRLVSDIPLSADGQSTDIKITCVELWNSNLYIGTSAAEILHFVLIPPEPNDPSGEPIAIIASRLQPAYTQPTSVGVQQILLLPKVNKACILCNNTLTFYSLPELSPAFPSTKPLACTWVGGVDLNAEDDDPSTNDGTVVMICQRSRIRLVRVGEDGPRSIRSIEYGGCLASVRRDNFACAADARSYALLDVEHQQKIGLFPISSLDEDAGSIGGLSENLPSAMSSHTVSRSVSSASTHPRPLPHEEQRGHGRSSSLGIFSSGARQARTESPRPSGSQRYGFDMPESFQRLHSPGPAQSPERHPERTSSLPRTGTLTPDKPLPPAPSEPNTSQQTPPEKKTFFPLKPHIASPTPSEFLLTTGTTPSDPGVGMFVNLDGDVVRGTLEFSSYPEALVVDGSGIDISASLHPGQIPEEGYVLAVMQHEGEHGTECGVEIQRWDMEAGEGHTPKEWLNLTPIPTVAESSSVEGSTIPLGIRTIVAPNEIVLSEVSEMLTQKCLRLPSTSSGDSSPVQEPSSLRKVKQKTKQEKADAEFTYRLSQLQTRIVLWAGNQIWWVVRNPLVVRLNARLELAKSIRTSDGVRIQPNRELVECLLNDIRGQEPRSEAEYLGLVYIRQKASVLLFMELILRSTTNILIFENEKRSTEEALMIGEVDPRIILALLPILEKEVVEGPQGIWVSGGLTSLVEEFLQQNDLSSMPAMVNGPFGDNLFQLVKRYLFFWKRRKGMASVTNDPSVFQTVDAALLHILLLLDRDSPKGPVTAGSIRAELYDVVDREVECFDRAITLLEHFKRLYVLSRLYQGSKMHAKASKVLATWRRILDGETDEGGEFADGEQELRKYLSRIRDQKLVEEYGAWLANRNPKLGVQIFADDHSRVKFEPTHAVALLKEKAPGAVKDYLEHLVFGKKHTQYVNDLIAYYLDIVIDELEASPESREGLLQTYETYRALHPPKPTYRQFITDNAINSEWWNSRLRLLQLLGTNQGATSSYDVPLILSRLTPYEKELVPEMIILNGRQGRHEEAIRLLTHGLGDFDTAISYCLLGGSSIFRPASGFVPQESIPSRDEQAKLFSYLLHEFLRIEDLSDRIERTGELLERFGGWFDVATVLSMIPDSWSIEIFSGFLINALRRLVRERSETTINKALSGAQSLKASAELIERADELGPTIDRVH</sequence>
<keyword evidence="3" id="KW-0963">Cytoplasm</keyword>
<dbReference type="PANTHER" id="PTHR12894:SF27">
    <property type="entry name" value="TRANSFORMING GROWTH FACTOR-BETA RECEPTOR-ASSOCIATED PROTEIN 1"/>
    <property type="match status" value="1"/>
</dbReference>
<feature type="compositionally biased region" description="Polar residues" evidence="5">
    <location>
        <begin position="519"/>
        <end position="533"/>
    </location>
</feature>
<evidence type="ECO:0000313" key="8">
    <source>
        <dbReference type="Proteomes" id="UP000250140"/>
    </source>
</evidence>
<dbReference type="GO" id="GO:0015031">
    <property type="term" value="P:protein transport"/>
    <property type="evidence" value="ECO:0007669"/>
    <property type="project" value="UniProtKB-KW"/>
</dbReference>